<feature type="domain" description="Protein YTP1-like C-terminal" evidence="3">
    <location>
        <begin position="172"/>
        <end position="407"/>
    </location>
</feature>
<feature type="transmembrane region" description="Helical" evidence="1">
    <location>
        <begin position="196"/>
        <end position="220"/>
    </location>
</feature>
<sequence>MPSTIVKMKGKIIPAILVVLLLSESVFAMNMPGMDNTDDLTRPEITHGVSKSFHWIATIIFLFMIPSLTSSFSFAKRTHTAVVLQCISLLYAILEATVLRFPDGEGVENRTSRATAWIILILTLTALFFGMLSSGTKILMKNKRLSRFASAAGENTLNTIHSFLCLFVSIVGWVKVCLAPVALFGFCREIHTGQCLAHGIMGSSFILYGFIYSMVLQVPWLRNNNSGYSQDYIDSWIMCLYGIVNTFTEHRWGREEWFMHDYQHTAMGIIWWAGGILGIYLGRKNRRTFVPSLLIIFTGWSMTQHAQRLIISSKVHQFFGIVLMIGGSLRIFEISFLLRDKRSAGEILSFQYLAPFCLVCSGVLFMGATEEQVTLVLRLGADQSAYILVALSGAFLVYFWFLVTLDLYVYLVEKQEVGFLDKYTESQELVATPPPAEFQLDDEINESPVDVRSDSFAM</sequence>
<comment type="caution">
    <text evidence="4">The sequence shown here is derived from an EMBL/GenBank/DDBJ whole genome shotgun (WGS) entry which is preliminary data.</text>
</comment>
<keyword evidence="1" id="KW-0472">Membrane</keyword>
<feature type="transmembrane region" description="Helical" evidence="1">
    <location>
        <begin position="52"/>
        <end position="75"/>
    </location>
</feature>
<feature type="signal peptide" evidence="2">
    <location>
        <begin position="1"/>
        <end position="28"/>
    </location>
</feature>
<feature type="transmembrane region" description="Helical" evidence="1">
    <location>
        <begin position="114"/>
        <end position="139"/>
    </location>
</feature>
<feature type="transmembrane region" description="Helical" evidence="1">
    <location>
        <begin position="288"/>
        <end position="306"/>
    </location>
</feature>
<dbReference type="PANTHER" id="PTHR31685">
    <property type="entry name" value="INTEGRAL MEMBRANE PROTEIN (AFU_ORTHOLOGUE AFUA_6G12730)-RELATED"/>
    <property type="match status" value="1"/>
</dbReference>
<dbReference type="AlphaFoldDB" id="A0AAV5SB84"/>
<evidence type="ECO:0000313" key="4">
    <source>
        <dbReference type="EMBL" id="GMM58864.1"/>
    </source>
</evidence>
<feature type="transmembrane region" description="Helical" evidence="1">
    <location>
        <begin position="350"/>
        <end position="368"/>
    </location>
</feature>
<gene>
    <name evidence="4" type="ORF">DAKH74_054810</name>
</gene>
<feature type="transmembrane region" description="Helical" evidence="1">
    <location>
        <begin position="388"/>
        <end position="412"/>
    </location>
</feature>
<dbReference type="InterPro" id="IPR018827">
    <property type="entry name" value="YTP1_C"/>
</dbReference>
<feature type="transmembrane region" description="Helical" evidence="1">
    <location>
        <begin position="160"/>
        <end position="184"/>
    </location>
</feature>
<organism evidence="4 5">
    <name type="scientific">Maudiozyma humilis</name>
    <name type="common">Sour dough yeast</name>
    <name type="synonym">Kazachstania humilis</name>
    <dbReference type="NCBI Taxonomy" id="51915"/>
    <lineage>
        <taxon>Eukaryota</taxon>
        <taxon>Fungi</taxon>
        <taxon>Dikarya</taxon>
        <taxon>Ascomycota</taxon>
        <taxon>Saccharomycotina</taxon>
        <taxon>Saccharomycetes</taxon>
        <taxon>Saccharomycetales</taxon>
        <taxon>Saccharomycetaceae</taxon>
        <taxon>Maudiozyma</taxon>
    </lineage>
</organism>
<proteinExistence type="predicted"/>
<evidence type="ECO:0000313" key="5">
    <source>
        <dbReference type="Proteomes" id="UP001377567"/>
    </source>
</evidence>
<dbReference type="EMBL" id="BTGD01000025">
    <property type="protein sequence ID" value="GMM58864.1"/>
    <property type="molecule type" value="Genomic_DNA"/>
</dbReference>
<feature type="transmembrane region" description="Helical" evidence="1">
    <location>
        <begin position="82"/>
        <end position="102"/>
    </location>
</feature>
<feature type="transmembrane region" description="Helical" evidence="1">
    <location>
        <begin position="318"/>
        <end position="338"/>
    </location>
</feature>
<keyword evidence="1" id="KW-1133">Transmembrane helix</keyword>
<keyword evidence="1" id="KW-0812">Transmembrane</keyword>
<dbReference type="Proteomes" id="UP001377567">
    <property type="component" value="Unassembled WGS sequence"/>
</dbReference>
<protein>
    <submittedName>
        <fullName evidence="4">Ytp1 protein</fullName>
    </submittedName>
</protein>
<keyword evidence="5" id="KW-1185">Reference proteome</keyword>
<reference evidence="4 5" key="1">
    <citation type="journal article" date="2023" name="Elife">
        <title>Identification of key yeast species and microbe-microbe interactions impacting larval growth of Drosophila in the wild.</title>
        <authorList>
            <person name="Mure A."/>
            <person name="Sugiura Y."/>
            <person name="Maeda R."/>
            <person name="Honda K."/>
            <person name="Sakurai N."/>
            <person name="Takahashi Y."/>
            <person name="Watada M."/>
            <person name="Katoh T."/>
            <person name="Gotoh A."/>
            <person name="Gotoh Y."/>
            <person name="Taniguchi I."/>
            <person name="Nakamura K."/>
            <person name="Hayashi T."/>
            <person name="Katayama T."/>
            <person name="Uemura T."/>
            <person name="Hattori Y."/>
        </authorList>
    </citation>
    <scope>NUCLEOTIDE SEQUENCE [LARGE SCALE GENOMIC DNA]</scope>
    <source>
        <strain evidence="4 5">KH-74</strain>
    </source>
</reference>
<evidence type="ECO:0000259" key="3">
    <source>
        <dbReference type="Pfam" id="PF10355"/>
    </source>
</evidence>
<accession>A0AAV5SB84</accession>
<evidence type="ECO:0000256" key="2">
    <source>
        <dbReference type="SAM" id="SignalP"/>
    </source>
</evidence>
<feature type="chain" id="PRO_5043360792" evidence="2">
    <location>
        <begin position="29"/>
        <end position="458"/>
    </location>
</feature>
<feature type="transmembrane region" description="Helical" evidence="1">
    <location>
        <begin position="262"/>
        <end position="281"/>
    </location>
</feature>
<name>A0AAV5SB84_MAUHU</name>
<feature type="transmembrane region" description="Helical" evidence="1">
    <location>
        <begin position="232"/>
        <end position="250"/>
    </location>
</feature>
<evidence type="ECO:0000256" key="1">
    <source>
        <dbReference type="SAM" id="Phobius"/>
    </source>
</evidence>
<keyword evidence="2" id="KW-0732">Signal</keyword>
<dbReference type="PANTHER" id="PTHR31685:SF2">
    <property type="entry name" value="PROTEIN YTP1"/>
    <property type="match status" value="1"/>
</dbReference>
<dbReference type="Pfam" id="PF10355">
    <property type="entry name" value="Ytp1"/>
    <property type="match status" value="1"/>
</dbReference>